<evidence type="ECO:0000256" key="5">
    <source>
        <dbReference type="ARBA" id="ARBA00079191"/>
    </source>
</evidence>
<dbReference type="GO" id="GO:0035556">
    <property type="term" value="P:intracellular signal transduction"/>
    <property type="evidence" value="ECO:0007669"/>
    <property type="project" value="InterPro"/>
</dbReference>
<feature type="domain" description="PH" evidence="8">
    <location>
        <begin position="228"/>
        <end position="344"/>
    </location>
</feature>
<dbReference type="CDD" id="cd06710">
    <property type="entry name" value="PDZ_RGS12-like"/>
    <property type="match status" value="1"/>
</dbReference>
<accession>A0A4W5RT93</accession>
<dbReference type="Gene3D" id="2.30.42.10">
    <property type="match status" value="2"/>
</dbReference>
<dbReference type="FunFam" id="2.30.29.30:FF:000055">
    <property type="entry name" value="Phosphatidylinositol 3,4,5-trisphosphate-dependent Rac exchanger 1 protein-like"/>
    <property type="match status" value="1"/>
</dbReference>
<dbReference type="GO" id="GO:0005096">
    <property type="term" value="F:GTPase activator activity"/>
    <property type="evidence" value="ECO:0007669"/>
    <property type="project" value="TreeGrafter"/>
</dbReference>
<feature type="domain" description="PDZ" evidence="10">
    <location>
        <begin position="576"/>
        <end position="625"/>
    </location>
</feature>
<dbReference type="InterPro" id="IPR051832">
    <property type="entry name" value="mTOR-Rac_regulators"/>
</dbReference>
<reference evidence="12" key="2">
    <citation type="submission" date="2025-08" db="UniProtKB">
        <authorList>
            <consortium name="Ensembl"/>
        </authorList>
    </citation>
    <scope>IDENTIFICATION</scope>
</reference>
<dbReference type="CDD" id="cd00160">
    <property type="entry name" value="RhoGEF"/>
    <property type="match status" value="1"/>
</dbReference>
<feature type="domain" description="DEP" evidence="11">
    <location>
        <begin position="480"/>
        <end position="549"/>
    </location>
</feature>
<dbReference type="Gene3D" id="2.30.29.30">
    <property type="entry name" value="Pleckstrin-homology domain (PH domain)/Phosphotyrosine-binding domain (PTB)"/>
    <property type="match status" value="1"/>
</dbReference>
<dbReference type="Pfam" id="PF00621">
    <property type="entry name" value="RhoGEF"/>
    <property type="match status" value="1"/>
</dbReference>
<dbReference type="GeneTree" id="ENSGT00940000155894"/>
<dbReference type="SUPFAM" id="SSF50156">
    <property type="entry name" value="PDZ domain-like"/>
    <property type="match status" value="2"/>
</dbReference>
<protein>
    <recommendedName>
        <fullName evidence="4">Phosphatidylinositol 3,4,5-trisphosphate-dependent Rac exchanger 2 protein</fullName>
    </recommendedName>
    <alternativeName>
        <fullName evidence="5">DEP domain-containing protein 2</fullName>
    </alternativeName>
</protein>
<evidence type="ECO:0000256" key="1">
    <source>
        <dbReference type="ARBA" id="ARBA00022658"/>
    </source>
</evidence>
<dbReference type="FunFam" id="1.10.10.10:FF:000090">
    <property type="entry name" value="Phosphatidylinositol-3,4,5-trisphosphate dependent Rac exchange factor 1"/>
    <property type="match status" value="1"/>
</dbReference>
<dbReference type="PANTHER" id="PTHR22829">
    <property type="entry name" value="DEP DOMAIN PROTEIN"/>
    <property type="match status" value="1"/>
</dbReference>
<dbReference type="GO" id="GO:0005085">
    <property type="term" value="F:guanyl-nucleotide exchange factor activity"/>
    <property type="evidence" value="ECO:0007669"/>
    <property type="project" value="UniProtKB-KW"/>
</dbReference>
<evidence type="ECO:0000256" key="2">
    <source>
        <dbReference type="ARBA" id="ARBA00058808"/>
    </source>
</evidence>
<dbReference type="Pfam" id="PF00610">
    <property type="entry name" value="DEP"/>
    <property type="match status" value="2"/>
</dbReference>
<keyword evidence="7" id="KW-0812">Transmembrane</keyword>
<dbReference type="SMART" id="SM00228">
    <property type="entry name" value="PDZ"/>
    <property type="match status" value="2"/>
</dbReference>
<evidence type="ECO:0000256" key="3">
    <source>
        <dbReference type="ARBA" id="ARBA00062636"/>
    </source>
</evidence>
<dbReference type="GO" id="GO:0023051">
    <property type="term" value="P:regulation of signaling"/>
    <property type="evidence" value="ECO:0007669"/>
    <property type="project" value="TreeGrafter"/>
</dbReference>
<dbReference type="InterPro" id="IPR011993">
    <property type="entry name" value="PH-like_dom_sf"/>
</dbReference>
<evidence type="ECO:0000313" key="13">
    <source>
        <dbReference type="Proteomes" id="UP000314982"/>
    </source>
</evidence>
<dbReference type="CDD" id="cd01224">
    <property type="entry name" value="PH_Collybistin_ASEF"/>
    <property type="match status" value="1"/>
</dbReference>
<feature type="domain" description="DH" evidence="9">
    <location>
        <begin position="56"/>
        <end position="197"/>
    </location>
</feature>
<dbReference type="InterPro" id="IPR001331">
    <property type="entry name" value="GDS_CDC24_CS"/>
</dbReference>
<dbReference type="InterPro" id="IPR035899">
    <property type="entry name" value="DBL_dom_sf"/>
</dbReference>
<evidence type="ECO:0000256" key="7">
    <source>
        <dbReference type="SAM" id="Phobius"/>
    </source>
</evidence>
<dbReference type="Proteomes" id="UP000314982">
    <property type="component" value="Unassembled WGS sequence"/>
</dbReference>
<dbReference type="InterPro" id="IPR000591">
    <property type="entry name" value="DEP_dom"/>
</dbReference>
<keyword evidence="7" id="KW-1133">Transmembrane helix</keyword>
<dbReference type="FunFam" id="2.30.42.10:FF:000085">
    <property type="entry name" value="Phosphatidylinositol-3,4,5-trisphosphate dependent Rac exchange factor 2"/>
    <property type="match status" value="1"/>
</dbReference>
<dbReference type="CDD" id="cd04440">
    <property type="entry name" value="DEP_2_P-Rex"/>
    <property type="match status" value="1"/>
</dbReference>
<dbReference type="Ensembl" id="ENSHHUT00000092159.1">
    <property type="protein sequence ID" value="ENSHHUP00000089385.1"/>
    <property type="gene ID" value="ENSHHUG00000051453.1"/>
</dbReference>
<dbReference type="Pfam" id="PF22697">
    <property type="entry name" value="SOS1_NGEF_PH"/>
    <property type="match status" value="1"/>
</dbReference>
<sequence length="1479" mass="167548">MSPHCSLVYQIHEQIADTDQRILCVLNYWDTILVLACLEFLVLMFLCLLGYVLSVLFSNLEEILSVHRNFLSMVEELLQPDPHAHHEVGRCFLHFRSGFQIYDEYCGNHEKAQRLLLELNKIRTVRTCLLNCMLLGGRKNTEVPLEGYLVAPIQRICKYPLLLRELLKRTPKKHNDYSLVLESLQVMKAVCSSINEAKRQMEKLEVLEEWQSHIEGWEGSNITDTCTEMLMHGVLLKISAGNIQERIFFLFDNLLVYCKKKNRRLKNSKAATEGPRYLFRGRINTEVMEVENVDDGTADYHSSGNVVNNGWKIHNTAKNKWFVCMAKTPEEKQEWLEAILKERERRKTLRLGMEQDTWVMVSEKGEKLYHLMTKQGHLIKDRKRKLTTFPKCFLGSEFVSWLVEIGETDNHEEGVHLGQALLENGIIHHVTDKHQFKPEPVLYRFRYDDGTYHPRSDMQDVISKGVRLFCRLHSLFTPVIRDKDYHLRTYKSVVMANKLIDWLIAQGDCRTRDESLILGKELCDNGFMHHVLEKSEFKDEPLLFRFFADEEMEGSNTKHKQAMKHDLKIAENVIAKSLLIRPSEGGYGFSLEDRNRVPIIKSVEKGSHAEMAGLEVGRKVFSINGDLVFLRPFPEMEALLRHCFTSKGPLRVLVSTKPRETVKIPDSADGLGFQIRGFGPSVVHAVGRGTVAAIAGLHPGQCIIKVNNINVSKESHASVIAHVTACRKYRRPTQQDSIQWVYNNSESSQEDQGKNQKQTAEENGDGFQCKVEEVMDKFNTIAIIDGKKDHVSLTVDNVHLEYGVVYDYDSTAGIKCRVLEKMVEPKGFFSLTAKILEALAHSDDTLVQMCSRLSSSSDVIPENLQVRFSAMCGERVEHINRRITNYRKFSRVLKNRAWPTFKQAKTKVSPLHSSDFCPTNCHVNVMEVSYPKTTTSLGSAFGVQLDNRKSSTLERGGKLNPMVYVQHTITSMAAPSGHSLGRTEGHGLRFLLREDDLLILDSYQKLLGKLTTLVKELESHASQIHDLLSSITLPPASDMKTPESYISAEGEGERGGEKNGKKVCFNVAGDEQEDSGHDTISNRDSYSDCNSNRNSIASFTSICSSHCSSYVHSDEMDSGDEMPASVWISHDKQKKLHSFLEHLFSQVESITSLLKGAVVAKAFEQTKCFTPGRGLQEFQQEMDPRVNCTKKLRVHIKQDPWNLPSSVQALTHTIAKFVEEVKTRLLLVLLQYTDSEIQLRRDMVFCQSLVAAICAFSQHLLAVLNQAPDPQDPQEAQEASRRWLEQIASAATTHPWTLIESMEGYYYRDSVSVEEYQAQINSASLDKVKQYYKRLRAFYLDKSNLPPSSTPKAALIDKLMRPLNALEELYRLMESFISSRRTAACQYTACGASGVGLLTVASELCSRLGATHIVMCNSGVHRCTLSVTLEQAILLARSHGLPPRCIMQATDVMRKQGARVQNSAKNLGVRDRTPSSVPR</sequence>
<name>A0A4W5RT93_9TELE</name>
<dbReference type="GO" id="GO:0005886">
    <property type="term" value="C:plasma membrane"/>
    <property type="evidence" value="ECO:0007669"/>
    <property type="project" value="TreeGrafter"/>
</dbReference>
<reference evidence="12" key="3">
    <citation type="submission" date="2025-09" db="UniProtKB">
        <authorList>
            <consortium name="Ensembl"/>
        </authorList>
    </citation>
    <scope>IDENTIFICATION</scope>
</reference>
<keyword evidence="13" id="KW-1185">Reference proteome</keyword>
<comment type="function">
    <text evidence="2">Functions as a RAC1 guanine nucleotide exchange factor (GEF), activating Rac proteins by exchanging bound GDP for free GTP. Its activity is synergistically activated by phosphatidylinositol 3,4,5-trisphosphate and the beta gamma subunits of heterotrimeric G protein. Mediates the activation of RAC1 in a PI3K-dependent manner. May be an important mediator of Rac signaling, acting directly downstream of both G protein-coupled receptors and phosphoinositide 3-kinase.</text>
</comment>
<dbReference type="SMART" id="SM00325">
    <property type="entry name" value="RhoGEF"/>
    <property type="match status" value="1"/>
</dbReference>
<dbReference type="SUPFAM" id="SSF50729">
    <property type="entry name" value="PH domain-like"/>
    <property type="match status" value="1"/>
</dbReference>
<keyword evidence="1" id="KW-0344">Guanine-nucleotide releasing factor</keyword>
<feature type="transmembrane region" description="Helical" evidence="7">
    <location>
        <begin position="31"/>
        <end position="57"/>
    </location>
</feature>
<dbReference type="SMART" id="SM00233">
    <property type="entry name" value="PH"/>
    <property type="match status" value="1"/>
</dbReference>
<feature type="domain" description="DEP" evidence="11">
    <location>
        <begin position="373"/>
        <end position="447"/>
    </location>
</feature>
<evidence type="ECO:0000259" key="11">
    <source>
        <dbReference type="PROSITE" id="PS50186"/>
    </source>
</evidence>
<dbReference type="STRING" id="62062.ENSHHUP00000089385"/>
<dbReference type="InterPro" id="IPR036034">
    <property type="entry name" value="PDZ_sf"/>
</dbReference>
<dbReference type="InterPro" id="IPR036388">
    <property type="entry name" value="WH-like_DNA-bd_sf"/>
</dbReference>
<evidence type="ECO:0000259" key="8">
    <source>
        <dbReference type="PROSITE" id="PS50003"/>
    </source>
</evidence>
<dbReference type="Gene3D" id="1.10.10.10">
    <property type="entry name" value="Winged helix-like DNA-binding domain superfamily/Winged helix DNA-binding domain"/>
    <property type="match status" value="2"/>
</dbReference>
<dbReference type="InterPro" id="IPR001849">
    <property type="entry name" value="PH_domain"/>
</dbReference>
<keyword evidence="7" id="KW-0472">Membrane</keyword>
<reference evidence="13" key="1">
    <citation type="submission" date="2018-06" db="EMBL/GenBank/DDBJ databases">
        <title>Genome assembly of Danube salmon.</title>
        <authorList>
            <person name="Macqueen D.J."/>
            <person name="Gundappa M.K."/>
        </authorList>
    </citation>
    <scope>NUCLEOTIDE SEQUENCE [LARGE SCALE GENOMIC DNA]</scope>
</reference>
<dbReference type="PROSITE" id="PS50186">
    <property type="entry name" value="DEP"/>
    <property type="match status" value="2"/>
</dbReference>
<dbReference type="PROSITE" id="PS50010">
    <property type="entry name" value="DH_2"/>
    <property type="match status" value="1"/>
</dbReference>
<evidence type="ECO:0000256" key="6">
    <source>
        <dbReference type="SAM" id="MobiDB-lite"/>
    </source>
</evidence>
<dbReference type="PROSITE" id="PS00741">
    <property type="entry name" value="DH_1"/>
    <property type="match status" value="1"/>
</dbReference>
<feature type="region of interest" description="Disordered" evidence="6">
    <location>
        <begin position="744"/>
        <end position="763"/>
    </location>
</feature>
<evidence type="ECO:0000256" key="4">
    <source>
        <dbReference type="ARBA" id="ARBA00070490"/>
    </source>
</evidence>
<dbReference type="CDD" id="cd00136">
    <property type="entry name" value="PDZ_canonical"/>
    <property type="match status" value="1"/>
</dbReference>
<dbReference type="PROSITE" id="PS50106">
    <property type="entry name" value="PDZ"/>
    <property type="match status" value="2"/>
</dbReference>
<dbReference type="InterPro" id="IPR000219">
    <property type="entry name" value="DH_dom"/>
</dbReference>
<dbReference type="InterPro" id="IPR001478">
    <property type="entry name" value="PDZ"/>
</dbReference>
<dbReference type="SMART" id="SM00049">
    <property type="entry name" value="DEP"/>
    <property type="match status" value="2"/>
</dbReference>
<dbReference type="InterPro" id="IPR036390">
    <property type="entry name" value="WH_DNA-bd_sf"/>
</dbReference>
<feature type="domain" description="PDZ" evidence="10">
    <location>
        <begin position="661"/>
        <end position="720"/>
    </location>
</feature>
<dbReference type="GO" id="GO:0007186">
    <property type="term" value="P:G protein-coupled receptor signaling pathway"/>
    <property type="evidence" value="ECO:0007669"/>
    <property type="project" value="TreeGrafter"/>
</dbReference>
<comment type="subunit">
    <text evidence="3">Interacts with RAC1.</text>
</comment>
<proteinExistence type="predicted"/>
<evidence type="ECO:0000259" key="10">
    <source>
        <dbReference type="PROSITE" id="PS50106"/>
    </source>
</evidence>
<dbReference type="FunFam" id="1.10.10.10:FF:000094">
    <property type="entry name" value="Phosphatidylinositol-3,4,5-trisphosphate dependent Rac exchange factor 1"/>
    <property type="match status" value="1"/>
</dbReference>
<dbReference type="InterPro" id="IPR055251">
    <property type="entry name" value="SOS1_NGEF_PH"/>
</dbReference>
<dbReference type="SUPFAM" id="SSF48065">
    <property type="entry name" value="DBL homology domain (DH-domain)"/>
    <property type="match status" value="1"/>
</dbReference>
<dbReference type="PANTHER" id="PTHR22829:SF1">
    <property type="entry name" value="PHOSPHATIDYLINOSITOL 3,4,5-TRISPHOSPHATE-DEPENDENT RAC EXCHANGER 2 PROTEIN"/>
    <property type="match status" value="1"/>
</dbReference>
<evidence type="ECO:0000313" key="12">
    <source>
        <dbReference type="Ensembl" id="ENSHHUP00000089385.1"/>
    </source>
</evidence>
<organism evidence="12 13">
    <name type="scientific">Hucho hucho</name>
    <name type="common">huchen</name>
    <dbReference type="NCBI Taxonomy" id="62062"/>
    <lineage>
        <taxon>Eukaryota</taxon>
        <taxon>Metazoa</taxon>
        <taxon>Chordata</taxon>
        <taxon>Craniata</taxon>
        <taxon>Vertebrata</taxon>
        <taxon>Euteleostomi</taxon>
        <taxon>Actinopterygii</taxon>
        <taxon>Neopterygii</taxon>
        <taxon>Teleostei</taxon>
        <taxon>Protacanthopterygii</taxon>
        <taxon>Salmoniformes</taxon>
        <taxon>Salmonidae</taxon>
        <taxon>Salmoninae</taxon>
        <taxon>Hucho</taxon>
    </lineage>
</organism>
<dbReference type="Gene3D" id="1.20.900.10">
    <property type="entry name" value="Dbl homology (DH) domain"/>
    <property type="match status" value="1"/>
</dbReference>
<dbReference type="PROSITE" id="PS50003">
    <property type="entry name" value="PH_DOMAIN"/>
    <property type="match status" value="1"/>
</dbReference>
<dbReference type="SUPFAM" id="SSF46785">
    <property type="entry name" value="Winged helix' DNA-binding domain"/>
    <property type="match status" value="2"/>
</dbReference>
<evidence type="ECO:0000259" key="9">
    <source>
        <dbReference type="PROSITE" id="PS50010"/>
    </source>
</evidence>